<dbReference type="VEuPathDB" id="PlasmoDB:PRCDC_0602600"/>
<evidence type="ECO:0000313" key="2">
    <source>
        <dbReference type="EMBL" id="SOV77384.1"/>
    </source>
</evidence>
<feature type="compositionally biased region" description="Basic and acidic residues" evidence="1">
    <location>
        <begin position="383"/>
        <end position="411"/>
    </location>
</feature>
<protein>
    <submittedName>
        <fullName evidence="2">Uncharacterized protein</fullName>
    </submittedName>
</protein>
<reference evidence="2 3" key="1">
    <citation type="submission" date="2016-09" db="EMBL/GenBank/DDBJ databases">
        <authorList>
            <consortium name="Pathogen Informatics"/>
        </authorList>
    </citation>
    <scope>NUCLEOTIDE SEQUENCE [LARGE SCALE GENOMIC DNA]</scope>
</reference>
<dbReference type="OrthoDB" id="384640at2759"/>
<gene>
    <name evidence="2" type="ORF">PRG01_0603500</name>
</gene>
<accession>A0A2P9D8M6</accession>
<sequence>MKSFLFKNISKYDQEYKNKYKYLDIGKDCYKNKSLFLQLRNHISIYKKLKVEIGNVHKNKVFYNIYPNNFCRSKNIIKADYIYNKKRVLFSSYNKLYNRNITKLIRGCQKSEHIKKKNILLLEGKYREKRIFDLIGCELKENRTNQCNCAINNKDKCKCKCKCECVSVSESKLMNESKIKNNNIINNYYINSDSIQYNKCAGQDICSINIKKHYINNYYHIFYYNPYKMRTIRFSNFAQAAISLKKDTCIKFSKLNLSDLLLFINKNLLEDDIDIKTWNNLFVHIDKLISKKTKNEEQKVEISFFFDGLTNYECYVLIDNLKDIEECVKNNICDSIFLECFVNSLKNRDITFWYERKRHEHCGKEDVKLLEKCNNNNKKKEKKTNDDGYDDDRHSMIKKENKENKRNESKIKSYIKKNIKGFLNISTSEKSNNMPNNNMQNNNMQNNNMQNNNMPNNNMPNNNMPNNNMPNNNMQNNNMPNNNMPNNNMPNNNMPNNNMPNNNMPNNNMPNNNMQNNNMQNNNMQNNNMHNNNDDKRKGDLIKRYVNDNINRNEKNDKIYDRSKICSRNIKDVRMIKKWFNLLSYFNNKSEFIIIIKEYLNKIFRQNIDELIDINYFSKTVHYLTNQINSKSIHAIIYTYEKKLDLMKSYDFSYSLIILLRFLILNHNLFNKIIDYAIDDPFKKFEEAKYFIRFIKSIDRYPLIYPNDIIYNSTELFQKSMNDLYNFTFTIFIKKLSMKLNDYNISNLLFISECLSEVIFIPNTQNNILHIFINKLRYHINNSIDILSVDNYMLIRLFKISSIFSFVPEMEVYIKSIRNKKEHDFMKPKEFIHHMNCKGYVRTPKLVMDYRNYLRSNRKSGRHTIAVMNTNYVKMENIYNTNKNKNDIYFMHDIQNDEFLYDIKEQKDKIREYDHTNEECAYINNVHNDMDNNNNKNNKNNKNNNNNNDNNNMTVQNAHLNEQYVISRNKAQTYINNTKSKISTLLCGKVNDIDKEEQLDEIKNMNNNIYNNNNNNNNNNYMNQSNEKNDICYNDKENICYNDKINKNRKILKHPNEHTVKDLITSTEQQKKKNLCFNLENDKVINYYYYERSELSEGSQSNKFRTDSCLTQYDLLQVKDDKIFDLTNYLMNYNINQDVHKKYKKNKFLLKNIVLLLCSRIDKKLEDMINEMESKKINLLIEKNQNNKKNIPMIKEQLIQEIKYINEMNNDKKKINNNEYIINMNKDKNNNISNCNNKKMEELYKNYLIFYDISILSDIVQFSHFSINTNKHTYELIKCIKKRLEEIMNFYYIKSNKLEDDDILDVTNRINNINDNKKKNVNSNDHLKNYTDTKEVIYYKDKHINDEKHKKNKYNTSTTYNISNISNYNNTNTVIIKYKDNKNNTNEGNVDEIMLQNITTFKLYNFYCACRNFSPSFLFAFSDILLKLTPKINVIDTEKNVDLFNKKYIQKIEHVKTFQRIRNKNITIPFIVSLLHSLKIMISSNLFLTNNLLNMHISTMVQYAYYVLFYYYYNKYMKICPNDKMYNKECEKEVRNYEKLSLRDNITNMLRRKKQKDQNNVNNVNNKVHSNEDSYNNTKYFGMVDNIQLDNNVTMKEGVLQNVNDIDKNNEHIEKLNVSVDTLKYRNEYIMYDSDDDNNNNNDISNNDNNNNFHNNCDNILKGHNDDEGSAISSIIKLNKKKNKSLIIFEDLTLDDLCNIYLCLCSSLYFLNRAEEKSNEIKHLIYLEHKFLKLITKIKYMKYLSDNFIFFLFKAPSTSKLEQKLDAIIPSIKIKNRKKKKSISDIFSSTTYTQPMHIMSLPVATAFFLCKIKLSMSSSGSKELNMLRIENIKKLFDILIDDYKLLTNCIEELFINPIQKGNKDKTKLIDQKEEDNNKSLNNIGSPKYTRKVRKYPYLPYLISNKVLVNHNVYFKALISDMFFGVHEVTTLYGLQNTLLKTVKHLENAQVNLNVNYKITQIQPMHNDVLNYLSELSSVVKDCLYTIFLSQPYIHKSPKKYTTKSLVNYFINKCRFVRDYNIFDDSNNKSFTDAKSHKYMTREFYN</sequence>
<feature type="region of interest" description="Disordered" evidence="1">
    <location>
        <begin position="378"/>
        <end position="411"/>
    </location>
</feature>
<dbReference type="Proteomes" id="UP000240500">
    <property type="component" value="Chromosome 6"/>
</dbReference>
<organism evidence="2 3">
    <name type="scientific">Plasmodium reichenowi</name>
    <dbReference type="NCBI Taxonomy" id="5854"/>
    <lineage>
        <taxon>Eukaryota</taxon>
        <taxon>Sar</taxon>
        <taxon>Alveolata</taxon>
        <taxon>Apicomplexa</taxon>
        <taxon>Aconoidasida</taxon>
        <taxon>Haemosporida</taxon>
        <taxon>Plasmodiidae</taxon>
        <taxon>Plasmodium</taxon>
        <taxon>Plasmodium (Laverania)</taxon>
    </lineage>
</organism>
<dbReference type="EMBL" id="LT969569">
    <property type="protein sequence ID" value="SOV77384.1"/>
    <property type="molecule type" value="Genomic_DNA"/>
</dbReference>
<name>A0A2P9D8M6_PLARE</name>
<evidence type="ECO:0000313" key="3">
    <source>
        <dbReference type="Proteomes" id="UP000240500"/>
    </source>
</evidence>
<feature type="region of interest" description="Disordered" evidence="1">
    <location>
        <begin position="927"/>
        <end position="952"/>
    </location>
</feature>
<dbReference type="VEuPathDB" id="PlasmoDB:PRG01_0603500"/>
<evidence type="ECO:0000256" key="1">
    <source>
        <dbReference type="SAM" id="MobiDB-lite"/>
    </source>
</evidence>
<proteinExistence type="predicted"/>